<dbReference type="PANTHER" id="PTHR43469">
    <property type="entry name" value="DISULFIDE FORMATION PROTEIN-RELATED"/>
    <property type="match status" value="1"/>
</dbReference>
<dbReference type="EMBL" id="MFLU01000015">
    <property type="protein sequence ID" value="OGG74838.1"/>
    <property type="molecule type" value="Genomic_DNA"/>
</dbReference>
<reference evidence="13 14" key="1">
    <citation type="journal article" date="2016" name="Nat. Commun.">
        <title>Thousands of microbial genomes shed light on interconnected biogeochemical processes in an aquifer system.</title>
        <authorList>
            <person name="Anantharaman K."/>
            <person name="Brown C.T."/>
            <person name="Hug L.A."/>
            <person name="Sharon I."/>
            <person name="Castelle C.J."/>
            <person name="Probst A.J."/>
            <person name="Thomas B.C."/>
            <person name="Singh A."/>
            <person name="Wilkins M.J."/>
            <person name="Karaoz U."/>
            <person name="Brodie E.L."/>
            <person name="Williams K.H."/>
            <person name="Hubbard S.S."/>
            <person name="Banfield J.F."/>
        </authorList>
    </citation>
    <scope>NUCLEOTIDE SEQUENCE [LARGE SCALE GENOMIC DNA]</scope>
</reference>
<evidence type="ECO:0000256" key="8">
    <source>
        <dbReference type="ARBA" id="ARBA00023136"/>
    </source>
</evidence>
<dbReference type="GO" id="GO:0006457">
    <property type="term" value="P:protein folding"/>
    <property type="evidence" value="ECO:0007669"/>
    <property type="project" value="InterPro"/>
</dbReference>
<evidence type="ECO:0000256" key="2">
    <source>
        <dbReference type="ARBA" id="ARBA00007602"/>
    </source>
</evidence>
<feature type="transmembrane region" description="Helical" evidence="12">
    <location>
        <begin position="113"/>
        <end position="132"/>
    </location>
</feature>
<dbReference type="SUPFAM" id="SSF158442">
    <property type="entry name" value="DsbB-like"/>
    <property type="match status" value="1"/>
</dbReference>
<keyword evidence="9" id="KW-1015">Disulfide bond</keyword>
<evidence type="ECO:0000256" key="11">
    <source>
        <dbReference type="ARBA" id="ARBA00023284"/>
    </source>
</evidence>
<keyword evidence="4 12" id="KW-0812">Transmembrane</keyword>
<keyword evidence="11" id="KW-0676">Redox-active center</keyword>
<dbReference type="InterPro" id="IPR012187">
    <property type="entry name" value="Disulphide_bond_form_BdbC"/>
</dbReference>
<keyword evidence="10" id="KW-0143">Chaperone</keyword>
<dbReference type="GO" id="GO:0015035">
    <property type="term" value="F:protein-disulfide reductase activity"/>
    <property type="evidence" value="ECO:0007669"/>
    <property type="project" value="InterPro"/>
</dbReference>
<accession>A0A1F6EMI4</accession>
<dbReference type="InterPro" id="IPR003752">
    <property type="entry name" value="DiS_bond_form_DsbB/BdbC"/>
</dbReference>
<evidence type="ECO:0000313" key="13">
    <source>
        <dbReference type="EMBL" id="OGG74838.1"/>
    </source>
</evidence>
<sequence length="139" mass="15991">MFQFLRQWGLWLGFLVAFTAMFAAQWYEAMGFLPCYLCWWGRIFLYPQIVLFGIAAWRRDANIALYSIALSVLGAGVSFYHHALQMGWITSSPCVAEGGVDCAARTFFEFDYITFPLMSFSVFAFLIVLMLFQIRRDAS</sequence>
<comment type="caution">
    <text evidence="13">The sequence shown here is derived from an EMBL/GenBank/DDBJ whole genome shotgun (WGS) entry which is preliminary data.</text>
</comment>
<feature type="transmembrane region" description="Helical" evidence="12">
    <location>
        <begin position="64"/>
        <end position="83"/>
    </location>
</feature>
<dbReference type="Proteomes" id="UP000178587">
    <property type="component" value="Unassembled WGS sequence"/>
</dbReference>
<protein>
    <recommendedName>
        <fullName evidence="15">2-oxoglutarate dehydrogenase</fullName>
    </recommendedName>
</protein>
<dbReference type="InterPro" id="IPR023380">
    <property type="entry name" value="DsbB-like_sf"/>
</dbReference>
<keyword evidence="8 12" id="KW-0472">Membrane</keyword>
<dbReference type="PANTHER" id="PTHR43469:SF1">
    <property type="entry name" value="SPBETA PROPHAGE-DERIVED DISULFIDE BOND FORMATION PROTEIN B"/>
    <property type="match status" value="1"/>
</dbReference>
<evidence type="ECO:0000313" key="14">
    <source>
        <dbReference type="Proteomes" id="UP000178587"/>
    </source>
</evidence>
<evidence type="ECO:0000256" key="6">
    <source>
        <dbReference type="ARBA" id="ARBA00022989"/>
    </source>
</evidence>
<proteinExistence type="inferred from homology"/>
<comment type="similarity">
    <text evidence="2">Belongs to the DsbB family. BdbC subfamily.</text>
</comment>
<evidence type="ECO:0000256" key="12">
    <source>
        <dbReference type="SAM" id="Phobius"/>
    </source>
</evidence>
<feature type="transmembrane region" description="Helical" evidence="12">
    <location>
        <begin position="9"/>
        <end position="27"/>
    </location>
</feature>
<evidence type="ECO:0000256" key="9">
    <source>
        <dbReference type="ARBA" id="ARBA00023157"/>
    </source>
</evidence>
<dbReference type="Pfam" id="PF02600">
    <property type="entry name" value="DsbB"/>
    <property type="match status" value="1"/>
</dbReference>
<evidence type="ECO:0008006" key="15">
    <source>
        <dbReference type="Google" id="ProtNLM"/>
    </source>
</evidence>
<keyword evidence="5" id="KW-0249">Electron transport</keyword>
<comment type="subcellular location">
    <subcellularLocation>
        <location evidence="1">Membrane</location>
        <topology evidence="1">Multi-pass membrane protein</topology>
    </subcellularLocation>
</comment>
<dbReference type="STRING" id="1798507.A3A34_00380"/>
<keyword evidence="7" id="KW-0560">Oxidoreductase</keyword>
<feature type="transmembrane region" description="Helical" evidence="12">
    <location>
        <begin position="39"/>
        <end position="57"/>
    </location>
</feature>
<evidence type="ECO:0000256" key="10">
    <source>
        <dbReference type="ARBA" id="ARBA00023186"/>
    </source>
</evidence>
<evidence type="ECO:0000256" key="5">
    <source>
        <dbReference type="ARBA" id="ARBA00022982"/>
    </source>
</evidence>
<evidence type="ECO:0000256" key="4">
    <source>
        <dbReference type="ARBA" id="ARBA00022692"/>
    </source>
</evidence>
<dbReference type="GO" id="GO:0016020">
    <property type="term" value="C:membrane"/>
    <property type="evidence" value="ECO:0007669"/>
    <property type="project" value="UniProtKB-SubCell"/>
</dbReference>
<evidence type="ECO:0000256" key="3">
    <source>
        <dbReference type="ARBA" id="ARBA00022448"/>
    </source>
</evidence>
<evidence type="ECO:0000256" key="1">
    <source>
        <dbReference type="ARBA" id="ARBA00004141"/>
    </source>
</evidence>
<dbReference type="AlphaFoldDB" id="A0A1F6EMI4"/>
<keyword evidence="3" id="KW-0813">Transport</keyword>
<organism evidence="13 14">
    <name type="scientific">Candidatus Kaiserbacteria bacterium RIFCSPLOWO2_01_FULL_50_24</name>
    <dbReference type="NCBI Taxonomy" id="1798507"/>
    <lineage>
        <taxon>Bacteria</taxon>
        <taxon>Candidatus Kaiseribacteriota</taxon>
    </lineage>
</organism>
<keyword evidence="6 12" id="KW-1133">Transmembrane helix</keyword>
<evidence type="ECO:0000256" key="7">
    <source>
        <dbReference type="ARBA" id="ARBA00023002"/>
    </source>
</evidence>
<name>A0A1F6EMI4_9BACT</name>
<gene>
    <name evidence="13" type="ORF">A3A34_00380</name>
</gene>
<dbReference type="Gene3D" id="1.20.1550.10">
    <property type="entry name" value="DsbB-like"/>
    <property type="match status" value="1"/>
</dbReference>